<proteinExistence type="predicted"/>
<evidence type="ECO:0000256" key="2">
    <source>
        <dbReference type="ARBA" id="ARBA00023274"/>
    </source>
</evidence>
<dbReference type="EMBL" id="CAJHUB010000762">
    <property type="protein sequence ID" value="CAD7686430.1"/>
    <property type="molecule type" value="Genomic_DNA"/>
</dbReference>
<name>A0A811ZCK8_NYCPR</name>
<protein>
    <submittedName>
        <fullName evidence="4">(raccoon dog) hypothetical protein</fullName>
    </submittedName>
</protein>
<evidence type="ECO:0000313" key="5">
    <source>
        <dbReference type="Proteomes" id="UP000645828"/>
    </source>
</evidence>
<dbReference type="InterPro" id="IPR029064">
    <property type="entry name" value="Ribosomal_eL30-like_sf"/>
</dbReference>
<evidence type="ECO:0000313" key="4">
    <source>
        <dbReference type="EMBL" id="CAD7686430.1"/>
    </source>
</evidence>
<dbReference type="GO" id="GO:0005840">
    <property type="term" value="C:ribosome"/>
    <property type="evidence" value="ECO:0007669"/>
    <property type="project" value="UniProtKB-KW"/>
</dbReference>
<reference evidence="4" key="1">
    <citation type="submission" date="2020-12" db="EMBL/GenBank/DDBJ databases">
        <authorList>
            <consortium name="Molecular Ecology Group"/>
        </authorList>
    </citation>
    <scope>NUCLEOTIDE SEQUENCE</scope>
    <source>
        <strain evidence="4">TBG_1078</strain>
    </source>
</reference>
<sequence length="104" mass="11597">MPRKALLLDCIIDINTALQEVQKTTLICATSTRPICVPASNCDEPMCVKLVEALYAEHQINLIKVDDSMKLGKWVGLYKTDRENPVSGWLQCVVVKDYGKRTSG</sequence>
<dbReference type="PANTHER" id="PTHR11843">
    <property type="entry name" value="40S RIBOSOMAL PROTEIN S12"/>
    <property type="match status" value="1"/>
</dbReference>
<evidence type="ECO:0000259" key="3">
    <source>
        <dbReference type="Pfam" id="PF01248"/>
    </source>
</evidence>
<dbReference type="Proteomes" id="UP000645828">
    <property type="component" value="Unassembled WGS sequence"/>
</dbReference>
<accession>A0A811ZCK8</accession>
<dbReference type="InterPro" id="IPR004038">
    <property type="entry name" value="Ribosomal_eL8/eL30/eS12/Gad45"/>
</dbReference>
<keyword evidence="2" id="KW-0687">Ribonucleoprotein</keyword>
<gene>
    <name evidence="4" type="ORF">NYPRO_LOCUS19223</name>
</gene>
<feature type="domain" description="Ribosomal protein eL8/eL30/eS12/Gadd45" evidence="3">
    <location>
        <begin position="34"/>
        <end position="80"/>
    </location>
</feature>
<dbReference type="GO" id="GO:1990904">
    <property type="term" value="C:ribonucleoprotein complex"/>
    <property type="evidence" value="ECO:0007669"/>
    <property type="project" value="UniProtKB-KW"/>
</dbReference>
<comment type="caution">
    <text evidence="4">The sequence shown here is derived from an EMBL/GenBank/DDBJ whole genome shotgun (WGS) entry which is preliminary data.</text>
</comment>
<dbReference type="AlphaFoldDB" id="A0A811ZCK8"/>
<evidence type="ECO:0000256" key="1">
    <source>
        <dbReference type="ARBA" id="ARBA00022980"/>
    </source>
</evidence>
<dbReference type="Gene3D" id="3.30.1330.30">
    <property type="match status" value="1"/>
</dbReference>
<dbReference type="Pfam" id="PF01248">
    <property type="entry name" value="Ribosomal_L7Ae"/>
    <property type="match status" value="1"/>
</dbReference>
<keyword evidence="1" id="KW-0689">Ribosomal protein</keyword>
<keyword evidence="5" id="KW-1185">Reference proteome</keyword>
<dbReference type="SUPFAM" id="SSF55315">
    <property type="entry name" value="L30e-like"/>
    <property type="match status" value="1"/>
</dbReference>
<organism evidence="4 5">
    <name type="scientific">Nyctereutes procyonoides</name>
    <name type="common">Raccoon dog</name>
    <name type="synonym">Canis procyonoides</name>
    <dbReference type="NCBI Taxonomy" id="34880"/>
    <lineage>
        <taxon>Eukaryota</taxon>
        <taxon>Metazoa</taxon>
        <taxon>Chordata</taxon>
        <taxon>Craniata</taxon>
        <taxon>Vertebrata</taxon>
        <taxon>Euteleostomi</taxon>
        <taxon>Mammalia</taxon>
        <taxon>Eutheria</taxon>
        <taxon>Laurasiatheria</taxon>
        <taxon>Carnivora</taxon>
        <taxon>Caniformia</taxon>
        <taxon>Canidae</taxon>
        <taxon>Nyctereutes</taxon>
    </lineage>
</organism>